<gene>
    <name evidence="2" type="ORF">chiPu_0021990</name>
</gene>
<evidence type="ECO:0000256" key="1">
    <source>
        <dbReference type="SAM" id="MobiDB-lite"/>
    </source>
</evidence>
<name>A0A401RGS4_CHIPU</name>
<dbReference type="AlphaFoldDB" id="A0A401RGS4"/>
<dbReference type="EMBL" id="BEZZ01005435">
    <property type="protein sequence ID" value="GCC17320.1"/>
    <property type="molecule type" value="Genomic_DNA"/>
</dbReference>
<comment type="caution">
    <text evidence="2">The sequence shown here is derived from an EMBL/GenBank/DDBJ whole genome shotgun (WGS) entry which is preliminary data.</text>
</comment>
<reference evidence="2 3" key="1">
    <citation type="journal article" date="2018" name="Nat. Ecol. Evol.">
        <title>Shark genomes provide insights into elasmobranch evolution and the origin of vertebrates.</title>
        <authorList>
            <person name="Hara Y"/>
            <person name="Yamaguchi K"/>
            <person name="Onimaru K"/>
            <person name="Kadota M"/>
            <person name="Koyanagi M"/>
            <person name="Keeley SD"/>
            <person name="Tatsumi K"/>
            <person name="Tanaka K"/>
            <person name="Motone F"/>
            <person name="Kageyama Y"/>
            <person name="Nozu R"/>
            <person name="Adachi N"/>
            <person name="Nishimura O"/>
            <person name="Nakagawa R"/>
            <person name="Tanegashima C"/>
            <person name="Kiyatake I"/>
            <person name="Matsumoto R"/>
            <person name="Murakumo K"/>
            <person name="Nishida K"/>
            <person name="Terakita A"/>
            <person name="Kuratani S"/>
            <person name="Sato K"/>
            <person name="Hyodo S Kuraku.S."/>
        </authorList>
    </citation>
    <scope>NUCLEOTIDE SEQUENCE [LARGE SCALE GENOMIC DNA]</scope>
</reference>
<protein>
    <submittedName>
        <fullName evidence="2">Uncharacterized protein</fullName>
    </submittedName>
</protein>
<feature type="region of interest" description="Disordered" evidence="1">
    <location>
        <begin position="73"/>
        <end position="94"/>
    </location>
</feature>
<keyword evidence="3" id="KW-1185">Reference proteome</keyword>
<proteinExistence type="predicted"/>
<accession>A0A401RGS4</accession>
<evidence type="ECO:0000313" key="2">
    <source>
        <dbReference type="EMBL" id="GCC17320.1"/>
    </source>
</evidence>
<evidence type="ECO:0000313" key="3">
    <source>
        <dbReference type="Proteomes" id="UP000287033"/>
    </source>
</evidence>
<feature type="region of interest" description="Disordered" evidence="1">
    <location>
        <begin position="1"/>
        <end position="25"/>
    </location>
</feature>
<organism evidence="2 3">
    <name type="scientific">Chiloscyllium punctatum</name>
    <name type="common">Brownbanded bambooshark</name>
    <name type="synonym">Hemiscyllium punctatum</name>
    <dbReference type="NCBI Taxonomy" id="137246"/>
    <lineage>
        <taxon>Eukaryota</taxon>
        <taxon>Metazoa</taxon>
        <taxon>Chordata</taxon>
        <taxon>Craniata</taxon>
        <taxon>Vertebrata</taxon>
        <taxon>Chondrichthyes</taxon>
        <taxon>Elasmobranchii</taxon>
        <taxon>Galeomorphii</taxon>
        <taxon>Galeoidea</taxon>
        <taxon>Orectolobiformes</taxon>
        <taxon>Hemiscylliidae</taxon>
        <taxon>Chiloscyllium</taxon>
    </lineage>
</organism>
<sequence length="154" mass="16927">MDRTNTLKGLKGLPQAPKLRGSRDRVTWPCGRETLPVVGLLAPYLTSALECAFTGLCPRCFRLVGRCPRREAAPVATGRQGNPRKDEPGHGGHFGGGVKMEWHRSLPRMLHFSLAQLQMGMQREPFDCPGGSRRGTFTDPELAKASRAIPYTPC</sequence>
<dbReference type="Proteomes" id="UP000287033">
    <property type="component" value="Unassembled WGS sequence"/>
</dbReference>